<dbReference type="GO" id="GO:0008233">
    <property type="term" value="F:peptidase activity"/>
    <property type="evidence" value="ECO:0007669"/>
    <property type="project" value="UniProtKB-KW"/>
</dbReference>
<keyword evidence="1" id="KW-1133">Transmembrane helix</keyword>
<evidence type="ECO:0000256" key="1">
    <source>
        <dbReference type="SAM" id="Phobius"/>
    </source>
</evidence>
<dbReference type="EMBL" id="JBEPMA010000010">
    <property type="protein sequence ID" value="MET3617884.1"/>
    <property type="molecule type" value="Genomic_DNA"/>
</dbReference>
<sequence length="344" mass="39550">MKTIKSQNELENKLLKKFLIINFGLVFILGICIYFAKKQDFPLSNFAALQMYFPALAAIISILTTEVDVDKIAKRSYLTYIALTFVFVINLISNFVFKNVDFSNIIFIVSSLVLIVVFILEDKTKKDKSNLRIYSLKSNLLTLLIFVIIYFFVASLATLVTEGFETLKGLFSIKKLIIPLILLINFPLSFLPFWGEEYGWRFFLQPILQKKYGMRKGLIFLGLIWGIWHLPLNLFFYAAKGSELISIVNQLVGCIALAIIMGYAYTKTKSVWTVSLIHYFNNNLILFFSDNLDPSIIENRVLNWNDFFMTVGITIVLYGVFLFTKHNTDSAYRIPTAVERLAED</sequence>
<keyword evidence="1" id="KW-0812">Transmembrane</keyword>
<keyword evidence="1" id="KW-0472">Membrane</keyword>
<reference evidence="3 4" key="1">
    <citation type="submission" date="2024-06" db="EMBL/GenBank/DDBJ databases">
        <title>Genomic Encyclopedia of Type Strains, Phase IV (KMG-IV): sequencing the most valuable type-strain genomes for metagenomic binning, comparative biology and taxonomic classification.</title>
        <authorList>
            <person name="Goeker M."/>
        </authorList>
    </citation>
    <scope>NUCLEOTIDE SEQUENCE [LARGE SCALE GENOMIC DNA]</scope>
    <source>
        <strain evidence="3 4">DSM 21460</strain>
    </source>
</reference>
<feature type="transmembrane region" description="Helical" evidence="1">
    <location>
        <begin position="18"/>
        <end position="36"/>
    </location>
</feature>
<dbReference type="PANTHER" id="PTHR35797">
    <property type="entry name" value="PROTEASE-RELATED"/>
    <property type="match status" value="1"/>
</dbReference>
<keyword evidence="3" id="KW-0378">Hydrolase</keyword>
<protein>
    <submittedName>
        <fullName evidence="3">Membrane protease YdiL (CAAX protease family)</fullName>
    </submittedName>
</protein>
<organism evidence="3 4">
    <name type="scientific">Peptoniphilus olsenii</name>
    <dbReference type="NCBI Taxonomy" id="411570"/>
    <lineage>
        <taxon>Bacteria</taxon>
        <taxon>Bacillati</taxon>
        <taxon>Bacillota</taxon>
        <taxon>Tissierellia</taxon>
        <taxon>Tissierellales</taxon>
        <taxon>Peptoniphilaceae</taxon>
        <taxon>Peptoniphilus</taxon>
    </lineage>
</organism>
<dbReference type="Pfam" id="PF02517">
    <property type="entry name" value="Rce1-like"/>
    <property type="match status" value="1"/>
</dbReference>
<keyword evidence="3" id="KW-0645">Protease</keyword>
<feature type="transmembrane region" description="Helical" evidence="1">
    <location>
        <begin position="77"/>
        <end position="96"/>
    </location>
</feature>
<evidence type="ECO:0000313" key="4">
    <source>
        <dbReference type="Proteomes" id="UP001549162"/>
    </source>
</evidence>
<dbReference type="PANTHER" id="PTHR35797:SF1">
    <property type="entry name" value="PROTEASE"/>
    <property type="match status" value="1"/>
</dbReference>
<feature type="domain" description="CAAX prenyl protease 2/Lysostaphin resistance protein A-like" evidence="2">
    <location>
        <begin position="182"/>
        <end position="282"/>
    </location>
</feature>
<comment type="caution">
    <text evidence="3">The sequence shown here is derived from an EMBL/GenBank/DDBJ whole genome shotgun (WGS) entry which is preliminary data.</text>
</comment>
<dbReference type="GO" id="GO:0006508">
    <property type="term" value="P:proteolysis"/>
    <property type="evidence" value="ECO:0007669"/>
    <property type="project" value="UniProtKB-KW"/>
</dbReference>
<keyword evidence="4" id="KW-1185">Reference proteome</keyword>
<feature type="transmembrane region" description="Helical" evidence="1">
    <location>
        <begin position="102"/>
        <end position="120"/>
    </location>
</feature>
<evidence type="ECO:0000259" key="2">
    <source>
        <dbReference type="Pfam" id="PF02517"/>
    </source>
</evidence>
<feature type="transmembrane region" description="Helical" evidence="1">
    <location>
        <begin position="217"/>
        <end position="238"/>
    </location>
</feature>
<feature type="transmembrane region" description="Helical" evidence="1">
    <location>
        <begin position="140"/>
        <end position="164"/>
    </location>
</feature>
<accession>A0ABV2JDL0</accession>
<proteinExistence type="predicted"/>
<evidence type="ECO:0000313" key="3">
    <source>
        <dbReference type="EMBL" id="MET3617884.1"/>
    </source>
</evidence>
<dbReference type="InterPro" id="IPR003675">
    <property type="entry name" value="Rce1/LyrA-like_dom"/>
</dbReference>
<dbReference type="Proteomes" id="UP001549162">
    <property type="component" value="Unassembled WGS sequence"/>
</dbReference>
<feature type="transmembrane region" description="Helical" evidence="1">
    <location>
        <begin position="301"/>
        <end position="323"/>
    </location>
</feature>
<dbReference type="InterPro" id="IPR042150">
    <property type="entry name" value="MmRce1-like"/>
</dbReference>
<feature type="transmembrane region" description="Helical" evidence="1">
    <location>
        <begin position="244"/>
        <end position="264"/>
    </location>
</feature>
<name>A0ABV2JDL0_9FIRM</name>
<feature type="transmembrane region" description="Helical" evidence="1">
    <location>
        <begin position="48"/>
        <end position="65"/>
    </location>
</feature>
<feature type="transmembrane region" description="Helical" evidence="1">
    <location>
        <begin position="176"/>
        <end position="196"/>
    </location>
</feature>
<feature type="transmembrane region" description="Helical" evidence="1">
    <location>
        <begin position="271"/>
        <end position="289"/>
    </location>
</feature>
<gene>
    <name evidence="3" type="ORF">ABID14_001519</name>
</gene>
<dbReference type="RefSeq" id="WP_354368735.1">
    <property type="nucleotide sequence ID" value="NZ_JBEPMA010000010.1"/>
</dbReference>